<accession>A0A2Y9TXQ0</accession>
<dbReference type="EMBL" id="CP029185">
    <property type="protein sequence ID" value="AWH88465.1"/>
    <property type="molecule type" value="Genomic_DNA"/>
</dbReference>
<organism evidence="1 2">
    <name type="scientific">Limnobaculum parvum</name>
    <dbReference type="NCBI Taxonomy" id="2172103"/>
    <lineage>
        <taxon>Bacteria</taxon>
        <taxon>Pseudomonadati</taxon>
        <taxon>Pseudomonadota</taxon>
        <taxon>Gammaproteobacteria</taxon>
        <taxon>Enterobacterales</taxon>
        <taxon>Budviciaceae</taxon>
        <taxon>Limnobaculum</taxon>
    </lineage>
</organism>
<dbReference type="Gene3D" id="3.40.1760.10">
    <property type="entry name" value="YfbM-like super family"/>
    <property type="match status" value="1"/>
</dbReference>
<dbReference type="SUPFAM" id="SSF111069">
    <property type="entry name" value="Hypothetical protein yfbM"/>
    <property type="match status" value="1"/>
</dbReference>
<keyword evidence="2" id="KW-1185">Reference proteome</keyword>
<evidence type="ECO:0000313" key="1">
    <source>
        <dbReference type="EMBL" id="AWH88465.1"/>
    </source>
</evidence>
<dbReference type="InterPro" id="IPR035944">
    <property type="entry name" value="YfbM-like_sf"/>
</dbReference>
<gene>
    <name evidence="1" type="ORF">HYN51_07805</name>
</gene>
<dbReference type="AlphaFoldDB" id="A0A2Y9TXQ0"/>
<dbReference type="KEGG" id="lpv:HYN51_07805"/>
<protein>
    <submittedName>
        <fullName evidence="1">DUF1877 family protein</fullName>
    </submittedName>
</protein>
<reference evidence="1 2" key="1">
    <citation type="journal article" date="2019" name="Int. J. Syst. Evol. Microbiol.">
        <title>Limnobaculum parvum gen. nov., sp. nov., isolated from a freshwater lake.</title>
        <authorList>
            <person name="Baek C."/>
            <person name="Shin S.K."/>
            <person name="Yi H."/>
        </authorList>
    </citation>
    <scope>NUCLEOTIDE SEQUENCE [LARGE SCALE GENOMIC DNA]</scope>
    <source>
        <strain evidence="1 2">HYN0051</strain>
    </source>
</reference>
<dbReference type="RefSeq" id="WP_108900536.1">
    <property type="nucleotide sequence ID" value="NZ_CP029185.2"/>
</dbReference>
<evidence type="ECO:0000313" key="2">
    <source>
        <dbReference type="Proteomes" id="UP000244908"/>
    </source>
</evidence>
<proteinExistence type="predicted"/>
<dbReference type="InterPro" id="IPR015068">
    <property type="entry name" value="DUF1877"/>
</dbReference>
<dbReference type="OrthoDB" id="5354816at2"/>
<name>A0A2Y9TXQ0_9GAMM</name>
<dbReference type="Pfam" id="PF08974">
    <property type="entry name" value="DUF1877"/>
    <property type="match status" value="1"/>
</dbReference>
<dbReference type="Proteomes" id="UP000244908">
    <property type="component" value="Chromosome"/>
</dbReference>
<sequence>MGIQACYMAIDEDGLNHLIDLDEVDLVDELEELEEHNDTLDIGKMWDGLHFILTGCSASEPREDDPLSDAVVGIHILDEENFIAAIGNNELPPIITALKQIDLVWLKSRFDPQLLSDSEIYPDIWTSEPKDSLYAELEQALKELISFYQRCLDNNMHVVVSIY</sequence>